<evidence type="ECO:0000313" key="3">
    <source>
        <dbReference type="Proteomes" id="UP000807504"/>
    </source>
</evidence>
<feature type="compositionally biased region" description="Polar residues" evidence="1">
    <location>
        <begin position="160"/>
        <end position="174"/>
    </location>
</feature>
<evidence type="ECO:0000313" key="2">
    <source>
        <dbReference type="EMBL" id="KAF8792527.1"/>
    </source>
</evidence>
<reference evidence="2" key="1">
    <citation type="journal article" date="2020" name="bioRxiv">
        <title>Chromosome-level reference genome of the European wasp spider Argiope bruennichi: a resource for studies on range expansion and evolutionary adaptation.</title>
        <authorList>
            <person name="Sheffer M.M."/>
            <person name="Hoppe A."/>
            <person name="Krehenwinkel H."/>
            <person name="Uhl G."/>
            <person name="Kuss A.W."/>
            <person name="Jensen L."/>
            <person name="Jensen C."/>
            <person name="Gillespie R.G."/>
            <person name="Hoff K.J."/>
            <person name="Prost S."/>
        </authorList>
    </citation>
    <scope>NUCLEOTIDE SEQUENCE</scope>
</reference>
<proteinExistence type="predicted"/>
<dbReference type="EMBL" id="JABXBU010000003">
    <property type="protein sequence ID" value="KAF8792527.1"/>
    <property type="molecule type" value="Genomic_DNA"/>
</dbReference>
<feature type="compositionally biased region" description="Polar residues" evidence="1">
    <location>
        <begin position="229"/>
        <end position="238"/>
    </location>
</feature>
<keyword evidence="3" id="KW-1185">Reference proteome</keyword>
<reference evidence="2" key="2">
    <citation type="submission" date="2020-06" db="EMBL/GenBank/DDBJ databases">
        <authorList>
            <person name="Sheffer M."/>
        </authorList>
    </citation>
    <scope>NUCLEOTIDE SEQUENCE</scope>
</reference>
<protein>
    <submittedName>
        <fullName evidence="2">Uncharacterized protein</fullName>
    </submittedName>
</protein>
<evidence type="ECO:0000256" key="1">
    <source>
        <dbReference type="SAM" id="MobiDB-lite"/>
    </source>
</evidence>
<organism evidence="2 3">
    <name type="scientific">Argiope bruennichi</name>
    <name type="common">Wasp spider</name>
    <name type="synonym">Aranea bruennichi</name>
    <dbReference type="NCBI Taxonomy" id="94029"/>
    <lineage>
        <taxon>Eukaryota</taxon>
        <taxon>Metazoa</taxon>
        <taxon>Ecdysozoa</taxon>
        <taxon>Arthropoda</taxon>
        <taxon>Chelicerata</taxon>
        <taxon>Arachnida</taxon>
        <taxon>Araneae</taxon>
        <taxon>Araneomorphae</taxon>
        <taxon>Entelegynae</taxon>
        <taxon>Araneoidea</taxon>
        <taxon>Araneidae</taxon>
        <taxon>Argiope</taxon>
    </lineage>
</organism>
<feature type="compositionally biased region" description="Polar residues" evidence="1">
    <location>
        <begin position="105"/>
        <end position="115"/>
    </location>
</feature>
<dbReference type="AlphaFoldDB" id="A0A8T0FMW1"/>
<dbReference type="Proteomes" id="UP000807504">
    <property type="component" value="Unassembled WGS sequence"/>
</dbReference>
<sequence>MARRNKKPLRAQHPPSPTLYIMKTPAPQHPHQGPKFPFITRPRHQNPKPSPHFKEKRGFPKGGSKPTNKPPPASSTSPTLQMHHPAPGQHPSQATHNMHHPGLPTSHQENPTHMLTPSAGEHPHQAQHCLHHPLRQILNQAPHFTYHPPPPKNPPQPQHFTASPRSPSILTTPTLPFIPRRHPPHQPTLHMHTPPPASSPTKNFTHQPPAPPHPYKPTLNMHQRRSASIRPTPNTHML</sequence>
<gene>
    <name evidence="2" type="ORF">HNY73_004111</name>
</gene>
<feature type="compositionally biased region" description="Pro residues" evidence="1">
    <location>
        <begin position="147"/>
        <end position="157"/>
    </location>
</feature>
<feature type="region of interest" description="Disordered" evidence="1">
    <location>
        <begin position="1"/>
        <end position="127"/>
    </location>
</feature>
<feature type="region of interest" description="Disordered" evidence="1">
    <location>
        <begin position="142"/>
        <end position="238"/>
    </location>
</feature>
<accession>A0A8T0FMW1</accession>
<feature type="compositionally biased region" description="Basic residues" evidence="1">
    <location>
        <begin position="1"/>
        <end position="10"/>
    </location>
</feature>
<comment type="caution">
    <text evidence="2">The sequence shown here is derived from an EMBL/GenBank/DDBJ whole genome shotgun (WGS) entry which is preliminary data.</text>
</comment>
<name>A0A8T0FMW1_ARGBR</name>